<feature type="domain" description="YcgL" evidence="3">
    <location>
        <begin position="1"/>
        <end position="84"/>
    </location>
</feature>
<evidence type="ECO:0000313" key="4">
    <source>
        <dbReference type="EMBL" id="OOC11198.1"/>
    </source>
</evidence>
<comment type="caution">
    <text evidence="4">The sequence shown here is derived from an EMBL/GenBank/DDBJ whole genome shotgun (WGS) entry which is preliminary data.</text>
</comment>
<evidence type="ECO:0000256" key="2">
    <source>
        <dbReference type="SAM" id="MobiDB-lite"/>
    </source>
</evidence>
<dbReference type="Gene3D" id="3.10.510.20">
    <property type="entry name" value="YcgL domain"/>
    <property type="match status" value="1"/>
</dbReference>
<dbReference type="RefSeq" id="WP_077243633.1">
    <property type="nucleotide sequence ID" value="NZ_MUZR01000006.1"/>
</dbReference>
<dbReference type="Pfam" id="PF05166">
    <property type="entry name" value="YcgL"/>
    <property type="match status" value="1"/>
</dbReference>
<gene>
    <name evidence="4" type="ORF">B1A74_02065</name>
</gene>
<dbReference type="PROSITE" id="PS51648">
    <property type="entry name" value="YCGL"/>
    <property type="match status" value="1"/>
</dbReference>
<dbReference type="PANTHER" id="PTHR38109">
    <property type="entry name" value="PROTEIN YCGL"/>
    <property type="match status" value="1"/>
</dbReference>
<feature type="region of interest" description="Disordered" evidence="2">
    <location>
        <begin position="68"/>
        <end position="89"/>
    </location>
</feature>
<protein>
    <recommendedName>
        <fullName evidence="1">YcgL domain-containing protein B1A74_02065</fullName>
    </recommendedName>
</protein>
<sequence length="89" mass="10172">MQCYVYRATRRADTYVYLPEKDDFSDLPDTLMKALGSLEFALEFELTPDRTLAQEDPQKVLANLQDQGFHLQVPPREDKLDPWQGGAPG</sequence>
<dbReference type="HAMAP" id="MF_01866">
    <property type="entry name" value="UPF0745"/>
    <property type="match status" value="1"/>
</dbReference>
<dbReference type="OrthoDB" id="7062382at2"/>
<dbReference type="InterPro" id="IPR027354">
    <property type="entry name" value="YcgL_dom"/>
</dbReference>
<name>A0A1V3A1C4_9GAMM</name>
<organism evidence="4 5">
    <name type="scientific">Thioalkalivibrio halophilus</name>
    <dbReference type="NCBI Taxonomy" id="252474"/>
    <lineage>
        <taxon>Bacteria</taxon>
        <taxon>Pseudomonadati</taxon>
        <taxon>Pseudomonadota</taxon>
        <taxon>Gammaproteobacteria</taxon>
        <taxon>Chromatiales</taxon>
        <taxon>Ectothiorhodospiraceae</taxon>
        <taxon>Thioalkalivibrio</taxon>
    </lineage>
</organism>
<dbReference type="PANTHER" id="PTHR38109:SF1">
    <property type="entry name" value="PROTEIN YCGL"/>
    <property type="match status" value="1"/>
</dbReference>
<dbReference type="SUPFAM" id="SSF160191">
    <property type="entry name" value="YcgL-like"/>
    <property type="match status" value="1"/>
</dbReference>
<proteinExistence type="inferred from homology"/>
<accession>A0A1V3A1C4</accession>
<dbReference type="AlphaFoldDB" id="A0A1V3A1C4"/>
<dbReference type="EMBL" id="MUZR01000006">
    <property type="protein sequence ID" value="OOC11198.1"/>
    <property type="molecule type" value="Genomic_DNA"/>
</dbReference>
<dbReference type="Proteomes" id="UP000189177">
    <property type="component" value="Unassembled WGS sequence"/>
</dbReference>
<reference evidence="4 5" key="1">
    <citation type="submission" date="2017-02" db="EMBL/GenBank/DDBJ databases">
        <title>Genomic diversity within the haloalkaliphilic genus Thioalkalivibrio.</title>
        <authorList>
            <person name="Ahn A.-C."/>
            <person name="Meier-Kolthoff J."/>
            <person name="Overmars L."/>
            <person name="Richter M."/>
            <person name="Woyke T."/>
            <person name="Sorokin D.Y."/>
            <person name="Muyzer G."/>
        </authorList>
    </citation>
    <scope>NUCLEOTIDE SEQUENCE [LARGE SCALE GENOMIC DNA]</scope>
    <source>
        <strain evidence="4 5">HL17</strain>
    </source>
</reference>
<evidence type="ECO:0000256" key="1">
    <source>
        <dbReference type="HAMAP-Rule" id="MF_01866"/>
    </source>
</evidence>
<evidence type="ECO:0000313" key="5">
    <source>
        <dbReference type="Proteomes" id="UP000189177"/>
    </source>
</evidence>
<dbReference type="InterPro" id="IPR038068">
    <property type="entry name" value="YcgL-like_sf"/>
</dbReference>
<dbReference type="STRING" id="252474.B1A74_02065"/>
<evidence type="ECO:0000259" key="3">
    <source>
        <dbReference type="PROSITE" id="PS51648"/>
    </source>
</evidence>
<keyword evidence="5" id="KW-1185">Reference proteome</keyword>